<feature type="DNA-binding region" description="H-T-H motif" evidence="2">
    <location>
        <begin position="32"/>
        <end position="51"/>
    </location>
</feature>
<sequence length="212" mass="24637">MKRTKKEALETRANILESALDILSVKNFANTSVTEISKRAGLTKGAFYWHFRNKSDLLLQLVESICQDNEESFRNILSTPHLSGELWGYYKKELAKLEEDARYAKIHMMMARRQYEWPVEVQERARQIIVDYFERDRLAVERFVVLGQKEGRFKKDIPTGDIAVLISSIFHGLYMMQLAGNLPKSFSEHTDILFDTFNKILTADENAVLLRN</sequence>
<evidence type="ECO:0000313" key="5">
    <source>
        <dbReference type="Proteomes" id="UP000093044"/>
    </source>
</evidence>
<dbReference type="SUPFAM" id="SSF46689">
    <property type="entry name" value="Homeodomain-like"/>
    <property type="match status" value="1"/>
</dbReference>
<dbReference type="InterPro" id="IPR009057">
    <property type="entry name" value="Homeodomain-like_sf"/>
</dbReference>
<dbReference type="PRINTS" id="PR00455">
    <property type="entry name" value="HTHTETR"/>
</dbReference>
<dbReference type="KEGG" id="cpor:BED41_00265"/>
<keyword evidence="5" id="KW-1185">Reference proteome</keyword>
<dbReference type="SUPFAM" id="SSF48498">
    <property type="entry name" value="Tetracyclin repressor-like, C-terminal domain"/>
    <property type="match status" value="1"/>
</dbReference>
<dbReference type="OrthoDB" id="9798857at2"/>
<organism evidence="4 5">
    <name type="scientific">Cloacibacillus porcorum</name>
    <dbReference type="NCBI Taxonomy" id="1197717"/>
    <lineage>
        <taxon>Bacteria</taxon>
        <taxon>Thermotogati</taxon>
        <taxon>Synergistota</taxon>
        <taxon>Synergistia</taxon>
        <taxon>Synergistales</taxon>
        <taxon>Synergistaceae</taxon>
        <taxon>Cloacibacillus</taxon>
    </lineage>
</organism>
<dbReference type="InterPro" id="IPR036271">
    <property type="entry name" value="Tet_transcr_reg_TetR-rel_C_sf"/>
</dbReference>
<dbReference type="GO" id="GO:0003677">
    <property type="term" value="F:DNA binding"/>
    <property type="evidence" value="ECO:0007669"/>
    <property type="project" value="UniProtKB-UniRule"/>
</dbReference>
<dbReference type="PANTHER" id="PTHR43479">
    <property type="entry name" value="ACREF/ENVCD OPERON REPRESSOR-RELATED"/>
    <property type="match status" value="1"/>
</dbReference>
<gene>
    <name evidence="4" type="ORF">BED41_00265</name>
</gene>
<proteinExistence type="predicted"/>
<evidence type="ECO:0000256" key="2">
    <source>
        <dbReference type="PROSITE-ProRule" id="PRU00335"/>
    </source>
</evidence>
<dbReference type="RefSeq" id="WP_066741585.1">
    <property type="nucleotide sequence ID" value="NZ_CP016757.1"/>
</dbReference>
<reference evidence="4" key="1">
    <citation type="submission" date="2016-08" db="EMBL/GenBank/DDBJ databases">
        <title>Complete genome of Cloacibacillus porcorum.</title>
        <authorList>
            <person name="Looft T."/>
            <person name="Bayles D.O."/>
            <person name="Alt D.P."/>
        </authorList>
    </citation>
    <scope>NUCLEOTIDE SEQUENCE [LARGE SCALE GENOMIC DNA]</scope>
    <source>
        <strain evidence="4">CL-84</strain>
    </source>
</reference>
<evidence type="ECO:0000256" key="1">
    <source>
        <dbReference type="ARBA" id="ARBA00023125"/>
    </source>
</evidence>
<dbReference type="AlphaFoldDB" id="A0A1B2I161"/>
<evidence type="ECO:0000259" key="3">
    <source>
        <dbReference type="PROSITE" id="PS50977"/>
    </source>
</evidence>
<dbReference type="GeneID" id="83056284"/>
<dbReference type="Proteomes" id="UP000093044">
    <property type="component" value="Chromosome"/>
</dbReference>
<accession>A0A1B2I161</accession>
<dbReference type="Pfam" id="PF00440">
    <property type="entry name" value="TetR_N"/>
    <property type="match status" value="1"/>
</dbReference>
<dbReference type="InterPro" id="IPR050624">
    <property type="entry name" value="HTH-type_Tx_Regulator"/>
</dbReference>
<dbReference type="STRING" id="1197717.BED41_00265"/>
<feature type="domain" description="HTH tetR-type" evidence="3">
    <location>
        <begin position="9"/>
        <end position="69"/>
    </location>
</feature>
<keyword evidence="1 2" id="KW-0238">DNA-binding</keyword>
<protein>
    <recommendedName>
        <fullName evidence="3">HTH tetR-type domain-containing protein</fullName>
    </recommendedName>
</protein>
<dbReference type="Gene3D" id="1.10.357.10">
    <property type="entry name" value="Tetracycline Repressor, domain 2"/>
    <property type="match status" value="1"/>
</dbReference>
<evidence type="ECO:0000313" key="4">
    <source>
        <dbReference type="EMBL" id="ANZ43677.1"/>
    </source>
</evidence>
<dbReference type="InterPro" id="IPR001647">
    <property type="entry name" value="HTH_TetR"/>
</dbReference>
<dbReference type="PROSITE" id="PS50977">
    <property type="entry name" value="HTH_TETR_2"/>
    <property type="match status" value="1"/>
</dbReference>
<dbReference type="PANTHER" id="PTHR43479:SF11">
    <property type="entry name" value="ACREF_ENVCD OPERON REPRESSOR-RELATED"/>
    <property type="match status" value="1"/>
</dbReference>
<name>A0A1B2I161_9BACT</name>
<dbReference type="EMBL" id="CP016757">
    <property type="protein sequence ID" value="ANZ43677.1"/>
    <property type="molecule type" value="Genomic_DNA"/>
</dbReference>